<comment type="caution">
    <text evidence="2">The sequence shown here is derived from an EMBL/GenBank/DDBJ whole genome shotgun (WGS) entry which is preliminary data.</text>
</comment>
<evidence type="ECO:0000256" key="1">
    <source>
        <dbReference type="SAM" id="Phobius"/>
    </source>
</evidence>
<evidence type="ECO:0000313" key="2">
    <source>
        <dbReference type="EMBL" id="TCL59093.1"/>
    </source>
</evidence>
<gene>
    <name evidence="2" type="ORF">EDD77_1066</name>
</gene>
<dbReference type="STRING" id="1650663.GCA_001486665_03289"/>
<keyword evidence="1" id="KW-0472">Membrane</keyword>
<feature type="transmembrane region" description="Helical" evidence="1">
    <location>
        <begin position="59"/>
        <end position="79"/>
    </location>
</feature>
<dbReference type="EMBL" id="SLUM01000006">
    <property type="protein sequence ID" value="TCL59093.1"/>
    <property type="molecule type" value="Genomic_DNA"/>
</dbReference>
<dbReference type="InterPro" id="IPR019206">
    <property type="entry name" value="DUF2085_TM"/>
</dbReference>
<dbReference type="AlphaFoldDB" id="A0A4R1R191"/>
<dbReference type="OrthoDB" id="9810176at2"/>
<sequence>MISWLYVWLPRFCGCHCRDDRSFHYHGRRFPVCARCTGELVGILAAALCYPWVRVSALWAAVLMIPMVLDGGVQALTPYESTNTRRFATGLLFGCGLLSMFFTSTALAFRWGLQLGMGLSIT</sequence>
<reference evidence="2 3" key="1">
    <citation type="submission" date="2019-03" db="EMBL/GenBank/DDBJ databases">
        <title>Genomic Encyclopedia of Type Strains, Phase IV (KMG-IV): sequencing the most valuable type-strain genomes for metagenomic binning, comparative biology and taxonomic classification.</title>
        <authorList>
            <person name="Goeker M."/>
        </authorList>
    </citation>
    <scope>NUCLEOTIDE SEQUENCE [LARGE SCALE GENOMIC DNA]</scope>
    <source>
        <strain evidence="2 3">DSM 100451</strain>
    </source>
</reference>
<keyword evidence="1" id="KW-0812">Transmembrane</keyword>
<proteinExistence type="predicted"/>
<keyword evidence="1" id="KW-1133">Transmembrane helix</keyword>
<organism evidence="2 3">
    <name type="scientific">Allofournierella massiliensis</name>
    <dbReference type="NCBI Taxonomy" id="1650663"/>
    <lineage>
        <taxon>Bacteria</taxon>
        <taxon>Bacillati</taxon>
        <taxon>Bacillota</taxon>
        <taxon>Clostridia</taxon>
        <taxon>Eubacteriales</taxon>
        <taxon>Oscillospiraceae</taxon>
        <taxon>Allofournierella</taxon>
    </lineage>
</organism>
<feature type="transmembrane region" description="Helical" evidence="1">
    <location>
        <begin position="91"/>
        <end position="113"/>
    </location>
</feature>
<dbReference type="GeneID" id="97379648"/>
<dbReference type="Proteomes" id="UP000295184">
    <property type="component" value="Unassembled WGS sequence"/>
</dbReference>
<protein>
    <submittedName>
        <fullName evidence="2">Putative membrane protein</fullName>
    </submittedName>
</protein>
<evidence type="ECO:0000313" key="3">
    <source>
        <dbReference type="Proteomes" id="UP000295184"/>
    </source>
</evidence>
<accession>A0A4R1R191</accession>
<dbReference type="Pfam" id="PF09858">
    <property type="entry name" value="DUF2085"/>
    <property type="match status" value="1"/>
</dbReference>
<dbReference type="RefSeq" id="WP_058966807.1">
    <property type="nucleotide sequence ID" value="NZ_CABKVM010000019.1"/>
</dbReference>
<name>A0A4R1R191_9FIRM</name>